<sequence>MMILGLSWFSMPVFWLAAAVIFVIIEGLTMGLTTIWFAGGAVIALIAALLGAGLEIQIGLFFVVSIILLFSTRKLFVKKLHTGQEKTNVDALIGREAVVTSTIKPLEPGIIRLGSQDWTAICKAEDTVIAEGTRVQVIAIEGVKAVVVPLAE</sequence>
<dbReference type="EMBL" id="QRMS01000001">
    <property type="protein sequence ID" value="RHJ89500.1"/>
    <property type="molecule type" value="Genomic_DNA"/>
</dbReference>
<protein>
    <submittedName>
        <fullName evidence="7">NfeD family protein</fullName>
    </submittedName>
</protein>
<evidence type="ECO:0000259" key="6">
    <source>
        <dbReference type="Pfam" id="PF01957"/>
    </source>
</evidence>
<accession>A0A415E751</accession>
<dbReference type="InterPro" id="IPR002810">
    <property type="entry name" value="NfeD-like_C"/>
</dbReference>
<dbReference type="Gene3D" id="2.40.50.140">
    <property type="entry name" value="Nucleic acid-binding proteins"/>
    <property type="match status" value="1"/>
</dbReference>
<evidence type="ECO:0000256" key="1">
    <source>
        <dbReference type="ARBA" id="ARBA00004141"/>
    </source>
</evidence>
<dbReference type="InterPro" id="IPR012340">
    <property type="entry name" value="NA-bd_OB-fold"/>
</dbReference>
<name>A0A415E751_9FIRM</name>
<dbReference type="InterPro" id="IPR052165">
    <property type="entry name" value="Membrane_assoc_protease"/>
</dbReference>
<dbReference type="PANTHER" id="PTHR33507">
    <property type="entry name" value="INNER MEMBRANE PROTEIN YBBJ"/>
    <property type="match status" value="1"/>
</dbReference>
<feature type="domain" description="NfeD-like C-terminal" evidence="6">
    <location>
        <begin position="89"/>
        <end position="149"/>
    </location>
</feature>
<dbReference type="Pfam" id="PF01957">
    <property type="entry name" value="NfeD"/>
    <property type="match status" value="1"/>
</dbReference>
<keyword evidence="2 5" id="KW-0812">Transmembrane</keyword>
<evidence type="ECO:0000313" key="7">
    <source>
        <dbReference type="EMBL" id="RHJ89500.1"/>
    </source>
</evidence>
<proteinExistence type="predicted"/>
<comment type="subcellular location">
    <subcellularLocation>
        <location evidence="1">Membrane</location>
        <topology evidence="1">Multi-pass membrane protein</topology>
    </subcellularLocation>
</comment>
<organism evidence="7 8">
    <name type="scientific">Emergencia timonensis</name>
    <dbReference type="NCBI Taxonomy" id="1776384"/>
    <lineage>
        <taxon>Bacteria</taxon>
        <taxon>Bacillati</taxon>
        <taxon>Bacillota</taxon>
        <taxon>Clostridia</taxon>
        <taxon>Peptostreptococcales</taxon>
        <taxon>Anaerovoracaceae</taxon>
        <taxon>Emergencia</taxon>
    </lineage>
</organism>
<feature type="transmembrane region" description="Helical" evidence="5">
    <location>
        <begin position="6"/>
        <end position="25"/>
    </location>
</feature>
<dbReference type="OrthoDB" id="5054at2"/>
<dbReference type="GO" id="GO:0005886">
    <property type="term" value="C:plasma membrane"/>
    <property type="evidence" value="ECO:0007669"/>
    <property type="project" value="TreeGrafter"/>
</dbReference>
<dbReference type="SUPFAM" id="SSF141322">
    <property type="entry name" value="NfeD domain-like"/>
    <property type="match status" value="1"/>
</dbReference>
<evidence type="ECO:0000256" key="4">
    <source>
        <dbReference type="ARBA" id="ARBA00023136"/>
    </source>
</evidence>
<evidence type="ECO:0000256" key="5">
    <source>
        <dbReference type="SAM" id="Phobius"/>
    </source>
</evidence>
<reference evidence="7 8" key="1">
    <citation type="submission" date="2018-08" db="EMBL/GenBank/DDBJ databases">
        <title>A genome reference for cultivated species of the human gut microbiota.</title>
        <authorList>
            <person name="Zou Y."/>
            <person name="Xue W."/>
            <person name="Luo G."/>
        </authorList>
    </citation>
    <scope>NUCLEOTIDE SEQUENCE [LARGE SCALE GENOMIC DNA]</scope>
    <source>
        <strain evidence="7 8">AM07-24</strain>
    </source>
</reference>
<dbReference type="AlphaFoldDB" id="A0A415E751"/>
<keyword evidence="3 5" id="KW-1133">Transmembrane helix</keyword>
<evidence type="ECO:0000313" key="8">
    <source>
        <dbReference type="Proteomes" id="UP000284841"/>
    </source>
</evidence>
<dbReference type="Proteomes" id="UP000284841">
    <property type="component" value="Unassembled WGS sequence"/>
</dbReference>
<evidence type="ECO:0000256" key="3">
    <source>
        <dbReference type="ARBA" id="ARBA00022989"/>
    </source>
</evidence>
<dbReference type="RefSeq" id="WP_118333622.1">
    <property type="nucleotide sequence ID" value="NZ_AP025567.1"/>
</dbReference>
<keyword evidence="8" id="KW-1185">Reference proteome</keyword>
<dbReference type="STRING" id="1776384.GCA_900086585_02848"/>
<feature type="transmembrane region" description="Helical" evidence="5">
    <location>
        <begin position="32"/>
        <end position="52"/>
    </location>
</feature>
<gene>
    <name evidence="7" type="ORF">DW099_02705</name>
</gene>
<evidence type="ECO:0000256" key="2">
    <source>
        <dbReference type="ARBA" id="ARBA00022692"/>
    </source>
</evidence>
<keyword evidence="4 5" id="KW-0472">Membrane</keyword>
<feature type="transmembrane region" description="Helical" evidence="5">
    <location>
        <begin position="58"/>
        <end position="76"/>
    </location>
</feature>
<comment type="caution">
    <text evidence="7">The sequence shown here is derived from an EMBL/GenBank/DDBJ whole genome shotgun (WGS) entry which is preliminary data.</text>
</comment>
<dbReference type="PANTHER" id="PTHR33507:SF3">
    <property type="entry name" value="INNER MEMBRANE PROTEIN YBBJ"/>
    <property type="match status" value="1"/>
</dbReference>